<proteinExistence type="predicted"/>
<comment type="caution">
    <text evidence="1">The sequence shown here is derived from an EMBL/GenBank/DDBJ whole genome shotgun (WGS) entry which is preliminary data.</text>
</comment>
<accession>X1Q9E8</accession>
<dbReference type="EMBL" id="BARW01004604">
    <property type="protein sequence ID" value="GAI64858.1"/>
    <property type="molecule type" value="Genomic_DNA"/>
</dbReference>
<feature type="non-terminal residue" evidence="1">
    <location>
        <position position="58"/>
    </location>
</feature>
<evidence type="ECO:0000313" key="1">
    <source>
        <dbReference type="EMBL" id="GAI64858.1"/>
    </source>
</evidence>
<sequence length="58" mass="6594">MLRPGYNQNPVERGELDLQETARSEDIVTGVVKRSFAIDPTQRDAQVEFQFLDTELGI</sequence>
<reference evidence="1" key="1">
    <citation type="journal article" date="2014" name="Front. Microbiol.">
        <title>High frequency of phylogenetically diverse reductive dehalogenase-homologous genes in deep subseafloor sedimentary metagenomes.</title>
        <authorList>
            <person name="Kawai M."/>
            <person name="Futagami T."/>
            <person name="Toyoda A."/>
            <person name="Takaki Y."/>
            <person name="Nishi S."/>
            <person name="Hori S."/>
            <person name="Arai W."/>
            <person name="Tsubouchi T."/>
            <person name="Morono Y."/>
            <person name="Uchiyama I."/>
            <person name="Ito T."/>
            <person name="Fujiyama A."/>
            <person name="Inagaki F."/>
            <person name="Takami H."/>
        </authorList>
    </citation>
    <scope>NUCLEOTIDE SEQUENCE</scope>
    <source>
        <strain evidence="1">Expedition CK06-06</strain>
    </source>
</reference>
<organism evidence="1">
    <name type="scientific">marine sediment metagenome</name>
    <dbReference type="NCBI Taxonomy" id="412755"/>
    <lineage>
        <taxon>unclassified sequences</taxon>
        <taxon>metagenomes</taxon>
        <taxon>ecological metagenomes</taxon>
    </lineage>
</organism>
<protein>
    <submittedName>
        <fullName evidence="1">Uncharacterized protein</fullName>
    </submittedName>
</protein>
<dbReference type="AlphaFoldDB" id="X1Q9E8"/>
<gene>
    <name evidence="1" type="ORF">S12H4_10659</name>
</gene>
<name>X1Q9E8_9ZZZZ</name>